<organism evidence="1 2">
    <name type="scientific">Lentzea flaviverrucosa</name>
    <dbReference type="NCBI Taxonomy" id="200379"/>
    <lineage>
        <taxon>Bacteria</taxon>
        <taxon>Bacillati</taxon>
        <taxon>Actinomycetota</taxon>
        <taxon>Actinomycetes</taxon>
        <taxon>Pseudonocardiales</taxon>
        <taxon>Pseudonocardiaceae</taxon>
        <taxon>Lentzea</taxon>
    </lineage>
</organism>
<evidence type="ECO:0000313" key="2">
    <source>
        <dbReference type="Proteomes" id="UP000199028"/>
    </source>
</evidence>
<dbReference type="OrthoDB" id="3697733at2"/>
<evidence type="ECO:0000313" key="1">
    <source>
        <dbReference type="EMBL" id="SES31364.1"/>
    </source>
</evidence>
<protein>
    <submittedName>
        <fullName evidence="1">Uncharacterized protein</fullName>
    </submittedName>
</protein>
<reference evidence="2" key="1">
    <citation type="submission" date="2016-10" db="EMBL/GenBank/DDBJ databases">
        <authorList>
            <person name="Varghese N."/>
            <person name="Submissions S."/>
        </authorList>
    </citation>
    <scope>NUCLEOTIDE SEQUENCE [LARGE SCALE GENOMIC DNA]</scope>
    <source>
        <strain evidence="2">CGMCC 4.578</strain>
    </source>
</reference>
<gene>
    <name evidence="1" type="ORF">SAMN05216195_111224</name>
</gene>
<sequence>MTLTACGIRPTPILTGAEAPTVSSHTLTIYLVTAERDGLVRRTRDHTGAVDIATAMNLLLAGPNDEEKKLGLVTELPATSSKAVPVLEVIVMPEDVAPPTTKWAVFQVHCTALASRAKVAGVAPVPDQYCP</sequence>
<proteinExistence type="predicted"/>
<keyword evidence="2" id="KW-1185">Reference proteome</keyword>
<dbReference type="EMBL" id="FOFT01000011">
    <property type="protein sequence ID" value="SES31364.1"/>
    <property type="molecule type" value="Genomic_DNA"/>
</dbReference>
<dbReference type="RefSeq" id="WP_090069016.1">
    <property type="nucleotide sequence ID" value="NZ_FOFT01000011.1"/>
</dbReference>
<name>A0A1H9WC15_9PSEU</name>
<accession>A0A1H9WC15</accession>
<dbReference type="Proteomes" id="UP000199028">
    <property type="component" value="Unassembled WGS sequence"/>
</dbReference>
<dbReference type="AlphaFoldDB" id="A0A1H9WC15"/>